<dbReference type="EMBL" id="JBHRZI010000011">
    <property type="protein sequence ID" value="MFC3891847.1"/>
    <property type="molecule type" value="Genomic_DNA"/>
</dbReference>
<dbReference type="InterPro" id="IPR020323">
    <property type="entry name" value="DUF2716"/>
</dbReference>
<keyword evidence="2" id="KW-1185">Reference proteome</keyword>
<proteinExistence type="predicted"/>
<evidence type="ECO:0000313" key="1">
    <source>
        <dbReference type="EMBL" id="MFC3891847.1"/>
    </source>
</evidence>
<gene>
    <name evidence="1" type="ORF">ACFOWZ_10175</name>
</gene>
<sequence length="184" mass="20937">MAHESFEHVQDDGKLWDEFERTFGFRPNRQRGAGPAIDEPPGSVTIDLSPIFGARDHAEFDAGAKQVDQLVLQSFQRVFDDTTKLLVLDWQHPSYRFRPHGIIEATRWPQWPVTPFPDGDYHVFLTEDMSQGTFGHPWEQTLCVFGNDLVDDLVPTLPFPITRRQPRIVSITSGDRSGADSDTE</sequence>
<dbReference type="Pfam" id="PF10898">
    <property type="entry name" value="DUF2716"/>
    <property type="match status" value="1"/>
</dbReference>
<dbReference type="RefSeq" id="WP_382371443.1">
    <property type="nucleotide sequence ID" value="NZ_JBHRZI010000011.1"/>
</dbReference>
<protein>
    <submittedName>
        <fullName evidence="1">DUF2716 domain-containing protein</fullName>
    </submittedName>
</protein>
<reference evidence="2" key="1">
    <citation type="journal article" date="2019" name="Int. J. Syst. Evol. Microbiol.">
        <title>The Global Catalogue of Microorganisms (GCM) 10K type strain sequencing project: providing services to taxonomists for standard genome sequencing and annotation.</title>
        <authorList>
            <consortium name="The Broad Institute Genomics Platform"/>
            <consortium name="The Broad Institute Genome Sequencing Center for Infectious Disease"/>
            <person name="Wu L."/>
            <person name="Ma J."/>
        </authorList>
    </citation>
    <scope>NUCLEOTIDE SEQUENCE [LARGE SCALE GENOMIC DNA]</scope>
    <source>
        <strain evidence="2">CGMCC 4.7405</strain>
    </source>
</reference>
<comment type="caution">
    <text evidence="1">The sequence shown here is derived from an EMBL/GenBank/DDBJ whole genome shotgun (WGS) entry which is preliminary data.</text>
</comment>
<name>A0ABV8BRA0_9PSEU</name>
<accession>A0ABV8BRA0</accession>
<dbReference type="Proteomes" id="UP001595690">
    <property type="component" value="Unassembled WGS sequence"/>
</dbReference>
<evidence type="ECO:0000313" key="2">
    <source>
        <dbReference type="Proteomes" id="UP001595690"/>
    </source>
</evidence>
<organism evidence="1 2">
    <name type="scientific">Lentzea rhizosphaerae</name>
    <dbReference type="NCBI Taxonomy" id="2041025"/>
    <lineage>
        <taxon>Bacteria</taxon>
        <taxon>Bacillati</taxon>
        <taxon>Actinomycetota</taxon>
        <taxon>Actinomycetes</taxon>
        <taxon>Pseudonocardiales</taxon>
        <taxon>Pseudonocardiaceae</taxon>
        <taxon>Lentzea</taxon>
    </lineage>
</organism>